<dbReference type="SUPFAM" id="SSF54695">
    <property type="entry name" value="POZ domain"/>
    <property type="match status" value="1"/>
</dbReference>
<evidence type="ECO:0000313" key="3">
    <source>
        <dbReference type="EMBL" id="KAK0040840.1"/>
    </source>
</evidence>
<sequence>MDSNETIERKEHMVCSVIRCMETAWKEGELVDLTVTVDASKFECHSFLLGACSGYFRHILKSNKQGSASKQKRVTLKGISADTFGMILRAIYAGADIVKEDNIVDVWRGAHKLHITFLEEECNRFALCHINLRSYSSLYTVANELKVTNVLIVIQDFVAKNFNIFKDSELLLQLSADELLTILKHPNLLVKTEDFVMEAVLKWISTEPFYYTSPRITQDVNDNNQASTKSGKKKVDKDACKKNLSSEFKDVSANSDNAKSKKDASELKRAEDRPSQSSAESERDDAAPTRLDEVSNSSAKKSKKSDEVYISKCDSLIPLLQATRTCLLSSQFISRTFLNKHISSSSLARDIIFKATLYRTGYQEHGQWPNAAVHRKYSPFENVGLRLRSDGFFEAFSFEKSAWLLNTMHHQLLITEAQITVFDQDLYAAGLDNMMDTTSNVSLFVLKGLNWVKLCDFPNSTSFRFASQINLSFQTPFISQIVENSVLNHTLGRNNIDEGSDMTATAEPPVMETSPMYAINTGTILPFGMTVPPPGVPPMMDTSAMYAINTSIAPPYGIAMPPNALILPSPFPPNYPQPIYVPNTFLYSQPPPNQSPVAAIPINQPQITTTTHVRSQGSTPAKDSSSTNLSMSPSQSYSEDPNNSTTTEQTSKNTRTKPTFTQSADWISRNFHIVSLGRYIYYMNSFTHLVFKISPSFPEELLEIKYFLGNEKIEYLSTYEELLLVFCSDLDDSNKTVVYSFNTNTDQSSKSHILDGPAPGLVTFQDDINKYMLQSDGTMWTLTREGDSAINFAVLIKLWDFDFKLNGGVFYTGELYLHGQGILHNFQPKYPEIFSKIHMYGECDKGSKFVPFIILRKCWVLRDE</sequence>
<evidence type="ECO:0000256" key="1">
    <source>
        <dbReference type="SAM" id="MobiDB-lite"/>
    </source>
</evidence>
<dbReference type="Gene3D" id="1.25.40.420">
    <property type="match status" value="1"/>
</dbReference>
<dbReference type="EMBL" id="JASAOG010000301">
    <property type="protein sequence ID" value="KAK0040840.1"/>
    <property type="molecule type" value="Genomic_DNA"/>
</dbReference>
<dbReference type="Pfam" id="PF07707">
    <property type="entry name" value="BACK"/>
    <property type="match status" value="1"/>
</dbReference>
<dbReference type="InterPro" id="IPR000210">
    <property type="entry name" value="BTB/POZ_dom"/>
</dbReference>
<accession>A0AAD8AR60</accession>
<dbReference type="Proteomes" id="UP001233172">
    <property type="component" value="Unassembled WGS sequence"/>
</dbReference>
<proteinExistence type="predicted"/>
<feature type="region of interest" description="Disordered" evidence="1">
    <location>
        <begin position="215"/>
        <end position="234"/>
    </location>
</feature>
<reference evidence="3" key="1">
    <citation type="journal article" date="2023" name="PLoS Negl. Trop. Dis.">
        <title>A genome sequence for Biomphalaria pfeifferi, the major vector snail for the human-infecting parasite Schistosoma mansoni.</title>
        <authorList>
            <person name="Bu L."/>
            <person name="Lu L."/>
            <person name="Laidemitt M.R."/>
            <person name="Zhang S.M."/>
            <person name="Mutuku M."/>
            <person name="Mkoji G."/>
            <person name="Steinauer M."/>
            <person name="Loker E.S."/>
        </authorList>
    </citation>
    <scope>NUCLEOTIDE SEQUENCE</scope>
    <source>
        <strain evidence="3">KasaAsao</strain>
    </source>
</reference>
<reference evidence="3" key="2">
    <citation type="submission" date="2023-04" db="EMBL/GenBank/DDBJ databases">
        <authorList>
            <person name="Bu L."/>
            <person name="Lu L."/>
            <person name="Laidemitt M.R."/>
            <person name="Zhang S.M."/>
            <person name="Mutuku M."/>
            <person name="Mkoji G."/>
            <person name="Steinauer M."/>
            <person name="Loker E.S."/>
        </authorList>
    </citation>
    <scope>NUCLEOTIDE SEQUENCE</scope>
    <source>
        <strain evidence="3">KasaAsao</strain>
        <tissue evidence="3">Whole Snail</tissue>
    </source>
</reference>
<dbReference type="CDD" id="cd18186">
    <property type="entry name" value="BTB_POZ_ZBTB_KLHL-like"/>
    <property type="match status" value="1"/>
</dbReference>
<dbReference type="PROSITE" id="PS50097">
    <property type="entry name" value="BTB"/>
    <property type="match status" value="1"/>
</dbReference>
<feature type="compositionally biased region" description="Basic and acidic residues" evidence="1">
    <location>
        <begin position="258"/>
        <end position="293"/>
    </location>
</feature>
<dbReference type="InterPro" id="IPR011705">
    <property type="entry name" value="BACK"/>
</dbReference>
<name>A0AAD8AR60_BIOPF</name>
<gene>
    <name evidence="3" type="ORF">Bpfe_029736</name>
</gene>
<dbReference type="Gene3D" id="3.30.710.10">
    <property type="entry name" value="Potassium Channel Kv1.1, Chain A"/>
    <property type="match status" value="1"/>
</dbReference>
<dbReference type="InterPro" id="IPR011333">
    <property type="entry name" value="SKP1/BTB/POZ_sf"/>
</dbReference>
<dbReference type="SMART" id="SM00875">
    <property type="entry name" value="BACK"/>
    <property type="match status" value="1"/>
</dbReference>
<dbReference type="AlphaFoldDB" id="A0AAD8AR60"/>
<protein>
    <submittedName>
        <fullName evidence="3">Kelch-like protein 28</fullName>
    </submittedName>
</protein>
<keyword evidence="4" id="KW-1185">Reference proteome</keyword>
<feature type="compositionally biased region" description="Polar residues" evidence="1">
    <location>
        <begin position="215"/>
        <end position="228"/>
    </location>
</feature>
<comment type="caution">
    <text evidence="3">The sequence shown here is derived from an EMBL/GenBank/DDBJ whole genome shotgun (WGS) entry which is preliminary data.</text>
</comment>
<feature type="region of interest" description="Disordered" evidence="1">
    <location>
        <begin position="251"/>
        <end position="299"/>
    </location>
</feature>
<feature type="domain" description="BTB" evidence="2">
    <location>
        <begin position="31"/>
        <end position="100"/>
    </location>
</feature>
<evidence type="ECO:0000313" key="4">
    <source>
        <dbReference type="Proteomes" id="UP001233172"/>
    </source>
</evidence>
<feature type="region of interest" description="Disordered" evidence="1">
    <location>
        <begin position="610"/>
        <end position="659"/>
    </location>
</feature>
<dbReference type="PANTHER" id="PTHR45632">
    <property type="entry name" value="LD33804P"/>
    <property type="match status" value="1"/>
</dbReference>
<dbReference type="SMART" id="SM00225">
    <property type="entry name" value="BTB"/>
    <property type="match status" value="1"/>
</dbReference>
<organism evidence="3 4">
    <name type="scientific">Biomphalaria pfeifferi</name>
    <name type="common">Bloodfluke planorb</name>
    <name type="synonym">Freshwater snail</name>
    <dbReference type="NCBI Taxonomy" id="112525"/>
    <lineage>
        <taxon>Eukaryota</taxon>
        <taxon>Metazoa</taxon>
        <taxon>Spiralia</taxon>
        <taxon>Lophotrochozoa</taxon>
        <taxon>Mollusca</taxon>
        <taxon>Gastropoda</taxon>
        <taxon>Heterobranchia</taxon>
        <taxon>Euthyneura</taxon>
        <taxon>Panpulmonata</taxon>
        <taxon>Hygrophila</taxon>
        <taxon>Lymnaeoidea</taxon>
        <taxon>Planorbidae</taxon>
        <taxon>Biomphalaria</taxon>
    </lineage>
</organism>
<evidence type="ECO:0000259" key="2">
    <source>
        <dbReference type="PROSITE" id="PS50097"/>
    </source>
</evidence>
<dbReference type="Pfam" id="PF00651">
    <property type="entry name" value="BTB"/>
    <property type="match status" value="1"/>
</dbReference>